<organism evidence="6 7">
    <name type="scientific">Micromonas commoda (strain RCC299 / NOUM17 / CCMP2709)</name>
    <name type="common">Picoplanktonic green alga</name>
    <dbReference type="NCBI Taxonomy" id="296587"/>
    <lineage>
        <taxon>Eukaryota</taxon>
        <taxon>Viridiplantae</taxon>
        <taxon>Chlorophyta</taxon>
        <taxon>Mamiellophyceae</taxon>
        <taxon>Mamiellales</taxon>
        <taxon>Mamiellaceae</taxon>
        <taxon>Micromonas</taxon>
    </lineage>
</organism>
<evidence type="ECO:0000313" key="7">
    <source>
        <dbReference type="Proteomes" id="UP000002009"/>
    </source>
</evidence>
<dbReference type="STRING" id="296587.C1E631"/>
<feature type="compositionally biased region" description="Acidic residues" evidence="5">
    <location>
        <begin position="351"/>
        <end position="366"/>
    </location>
</feature>
<evidence type="ECO:0008006" key="8">
    <source>
        <dbReference type="Google" id="ProtNLM"/>
    </source>
</evidence>
<dbReference type="Pfam" id="PF02671">
    <property type="entry name" value="PAH"/>
    <property type="match status" value="1"/>
</dbReference>
<dbReference type="OMA" id="NCMERII"/>
<evidence type="ECO:0000313" key="6">
    <source>
        <dbReference type="EMBL" id="ACO63739.1"/>
    </source>
</evidence>
<evidence type="ECO:0000256" key="3">
    <source>
        <dbReference type="ARBA" id="ARBA00023242"/>
    </source>
</evidence>
<keyword evidence="3 4" id="KW-0539">Nucleus</keyword>
<comment type="subcellular location">
    <subcellularLocation>
        <location evidence="1 4">Nucleus</location>
    </subcellularLocation>
</comment>
<keyword evidence="2" id="KW-0678">Repressor</keyword>
<dbReference type="GO" id="GO:0003714">
    <property type="term" value="F:transcription corepressor activity"/>
    <property type="evidence" value="ECO:0007669"/>
    <property type="project" value="InterPro"/>
</dbReference>
<evidence type="ECO:0000256" key="5">
    <source>
        <dbReference type="SAM" id="MobiDB-lite"/>
    </source>
</evidence>
<evidence type="ECO:0000256" key="1">
    <source>
        <dbReference type="ARBA" id="ARBA00004123"/>
    </source>
</evidence>
<name>C1E631_MICCC</name>
<feature type="region of interest" description="Disordered" evidence="5">
    <location>
        <begin position="413"/>
        <end position="461"/>
    </location>
</feature>
<dbReference type="InterPro" id="IPR003822">
    <property type="entry name" value="PAH"/>
</dbReference>
<dbReference type="KEGG" id="mis:MICPUN_58524"/>
<dbReference type="InterPro" id="IPR039774">
    <property type="entry name" value="Sin3-like"/>
</dbReference>
<dbReference type="InterPro" id="IPR036600">
    <property type="entry name" value="PAH_sf"/>
</dbReference>
<dbReference type="GO" id="GO:0000122">
    <property type="term" value="P:negative regulation of transcription by RNA polymerase II"/>
    <property type="evidence" value="ECO:0007669"/>
    <property type="project" value="TreeGrafter"/>
</dbReference>
<sequence>MAPPATARPPVGAEPPQDALTYVRAVKSRFQATKPEVYEAFLEVMRDFKNARSDTPEVVRRVKELLGGHPDLLDGFNCFLPEVRAPSSRDEAGMKKTTAALANPRGGWLRAGESSGARAPARPRDSRGPAGRAPPMPYKFNATKDSAAEAANSDQPTIGGGYNLLKRIRRVYAHDERPYHAFLAILIRFRNAEFTTEQGPGRWGRRVSISKSRIGKKSPSVLRSVVFPRVSSTSSDGATSPRSLTRRVPSPTPTHFPAQVIKNVATLFYDQPDLLHGKDGLEFFVPKTCKPPQPSQWFQWTVKTHNRFGRVSFRVAVRMLLLCEKRSRSQPPDLTKRKVRLIGAKGTGADSDSEFSDSDSDSETDSDDGKPKDPGHVDPEALPPVWDGVTALVMSEFEKMTLEIKPMSDDQCWEDAKAQKEENARNEEALGRGKRAKPDQTTTTSPPESPPPPDGAPRSRKSARIIAKVNRGAMYTSYRHLSSGRHMNSGGKHHHHHHGKSRKSLIAGMKQSGVHHSVAALSTVNPTLPPMEDAELKLARNPKEMSLIDRSGLHKLPPNCMERIIFFLAQAEGREELTAQREALMKSLGKNR</sequence>
<dbReference type="InParanoid" id="C1E631"/>
<dbReference type="RefSeq" id="XP_002502481.1">
    <property type="nucleotide sequence ID" value="XM_002502435.1"/>
</dbReference>
<dbReference type="PANTHER" id="PTHR12346">
    <property type="entry name" value="SIN3B-RELATED"/>
    <property type="match status" value="1"/>
</dbReference>
<dbReference type="FunFam" id="1.20.1160.11:FF:000001">
    <property type="entry name" value="Paired amphipathic helix protein Sin3"/>
    <property type="match status" value="1"/>
</dbReference>
<dbReference type="GO" id="GO:0000785">
    <property type="term" value="C:chromatin"/>
    <property type="evidence" value="ECO:0007669"/>
    <property type="project" value="TreeGrafter"/>
</dbReference>
<dbReference type="AlphaFoldDB" id="C1E631"/>
<dbReference type="PANTHER" id="PTHR12346:SF0">
    <property type="entry name" value="SIN3A, ISOFORM G"/>
    <property type="match status" value="1"/>
</dbReference>
<dbReference type="EMBL" id="CP001326">
    <property type="protein sequence ID" value="ACO63739.1"/>
    <property type="molecule type" value="Genomic_DNA"/>
</dbReference>
<feature type="region of interest" description="Disordered" evidence="5">
    <location>
        <begin position="106"/>
        <end position="140"/>
    </location>
</feature>
<dbReference type="Proteomes" id="UP000002009">
    <property type="component" value="Chromosome 5"/>
</dbReference>
<keyword evidence="7" id="KW-1185">Reference proteome</keyword>
<gene>
    <name evidence="6" type="ORF">MICPUN_58524</name>
</gene>
<dbReference type="PROSITE" id="PS51477">
    <property type="entry name" value="PAH"/>
    <property type="match status" value="1"/>
</dbReference>
<dbReference type="eggNOG" id="KOG4204">
    <property type="taxonomic scope" value="Eukaryota"/>
</dbReference>
<feature type="region of interest" description="Disordered" evidence="5">
    <location>
        <begin position="231"/>
        <end position="255"/>
    </location>
</feature>
<dbReference type="GeneID" id="8243386"/>
<evidence type="ECO:0000256" key="4">
    <source>
        <dbReference type="PROSITE-ProRule" id="PRU00810"/>
    </source>
</evidence>
<protein>
    <recommendedName>
        <fullName evidence="8">Histone deacetylase interacting domain-containing protein</fullName>
    </recommendedName>
</protein>
<feature type="region of interest" description="Disordered" evidence="5">
    <location>
        <begin position="330"/>
        <end position="384"/>
    </location>
</feature>
<feature type="compositionally biased region" description="Polar residues" evidence="5">
    <location>
        <begin position="231"/>
        <end position="243"/>
    </location>
</feature>
<reference evidence="6 7" key="1">
    <citation type="journal article" date="2009" name="Science">
        <title>Green evolution and dynamic adaptations revealed by genomes of the marine picoeukaryotes Micromonas.</title>
        <authorList>
            <person name="Worden A.Z."/>
            <person name="Lee J.H."/>
            <person name="Mock T."/>
            <person name="Rouze P."/>
            <person name="Simmons M.P."/>
            <person name="Aerts A.L."/>
            <person name="Allen A.E."/>
            <person name="Cuvelier M.L."/>
            <person name="Derelle E."/>
            <person name="Everett M.V."/>
            <person name="Foulon E."/>
            <person name="Grimwood J."/>
            <person name="Gundlach H."/>
            <person name="Henrissat B."/>
            <person name="Napoli C."/>
            <person name="McDonald S.M."/>
            <person name="Parker M.S."/>
            <person name="Rombauts S."/>
            <person name="Salamov A."/>
            <person name="Von Dassow P."/>
            <person name="Badger J.H."/>
            <person name="Coutinho P.M."/>
            <person name="Demir E."/>
            <person name="Dubchak I."/>
            <person name="Gentemann C."/>
            <person name="Eikrem W."/>
            <person name="Gready J.E."/>
            <person name="John U."/>
            <person name="Lanier W."/>
            <person name="Lindquist E.A."/>
            <person name="Lucas S."/>
            <person name="Mayer K.F."/>
            <person name="Moreau H."/>
            <person name="Not F."/>
            <person name="Otillar R."/>
            <person name="Panaud O."/>
            <person name="Pangilinan J."/>
            <person name="Paulsen I."/>
            <person name="Piegu B."/>
            <person name="Poliakov A."/>
            <person name="Robbens S."/>
            <person name="Schmutz J."/>
            <person name="Toulza E."/>
            <person name="Wyss T."/>
            <person name="Zelensky A."/>
            <person name="Zhou K."/>
            <person name="Armbrust E.V."/>
            <person name="Bhattacharya D."/>
            <person name="Goodenough U.W."/>
            <person name="Van de Peer Y."/>
            <person name="Grigoriev I.V."/>
        </authorList>
    </citation>
    <scope>NUCLEOTIDE SEQUENCE [LARGE SCALE GENOMIC DNA]</scope>
    <source>
        <strain evidence="7">RCC299 / NOUM17</strain>
    </source>
</reference>
<accession>C1E631</accession>
<dbReference type="GO" id="GO:0000118">
    <property type="term" value="C:histone deacetylase complex"/>
    <property type="evidence" value="ECO:0007669"/>
    <property type="project" value="TreeGrafter"/>
</dbReference>
<feature type="compositionally biased region" description="Basic and acidic residues" evidence="5">
    <location>
        <begin position="413"/>
        <end position="431"/>
    </location>
</feature>
<feature type="compositionally biased region" description="Basic and acidic residues" evidence="5">
    <location>
        <begin position="367"/>
        <end position="379"/>
    </location>
</feature>
<proteinExistence type="predicted"/>
<dbReference type="Gene3D" id="1.20.1160.11">
    <property type="entry name" value="Paired amphipathic helix"/>
    <property type="match status" value="2"/>
</dbReference>
<evidence type="ECO:0000256" key="2">
    <source>
        <dbReference type="ARBA" id="ARBA00022491"/>
    </source>
</evidence>
<dbReference type="SUPFAM" id="SSF47762">
    <property type="entry name" value="PAH2 domain"/>
    <property type="match status" value="1"/>
</dbReference>
<dbReference type="OrthoDB" id="10265969at2759"/>